<keyword evidence="3" id="KW-1185">Reference proteome</keyword>
<evidence type="ECO:0000313" key="3">
    <source>
        <dbReference type="Proteomes" id="UP001550739"/>
    </source>
</evidence>
<dbReference type="RefSeq" id="WP_334582910.1">
    <property type="nucleotide sequence ID" value="NZ_JBEZVE010000011.1"/>
</dbReference>
<dbReference type="EMBL" id="JBEZVE010000011">
    <property type="protein sequence ID" value="MEU3783251.1"/>
    <property type="molecule type" value="Genomic_DNA"/>
</dbReference>
<sequence length="516" mass="56671">MSQSPKLPVIYVRGFAGGQSGINNAVADPFYGFNEGSTHIRVGPDDEPDFYQFESPLLRLHMDEQYQILVEGSQENYLDTQPAIPADTIWIHRFYDPSASTWGGKPREFRMEDAAEDLYELIKKVTAKSGTQRVHLVAHSMGGLICRCLIQKILPEAQVKPTDVVAKFFTYGTPHGGIAFDFGFGALERLRDAIGVNGAEIFGRERMHQYLTPGAGAEQKPKDDWDPRSMTPVDEAYAFPLRQVFCLVGTDPADYDVAYGLSSAVVGPRSDGLVQIDNAYVPGAHRAYVHRSHSGRYGLVNSEEGYQNLRRFLFGDLMVEADLVDHRIPRRKDTAWQAEVALSVRGLQIVMHERKSAQWCPIQLQNGMDSVPAESVPGQTGPGSDGAVPLAHTFLCENLASPQGSGSMRYALHLRILSLRTRANGFLDFQDHIEQTADFDDILVVDVAGDNGSPALRATWNSAISGPIGQYEQTGSVLVDEDAAPGTWVAGIPLPATTRPILGDDARIRLTVTGWN</sequence>
<feature type="domain" description="DUF676" evidence="1">
    <location>
        <begin position="119"/>
        <end position="184"/>
    </location>
</feature>
<name>A0ABV2ZL21_9ACTN</name>
<gene>
    <name evidence="2" type="ORF">AB0E89_22345</name>
</gene>
<evidence type="ECO:0000259" key="1">
    <source>
        <dbReference type="Pfam" id="PF05057"/>
    </source>
</evidence>
<proteinExistence type="predicted"/>
<dbReference type="Gene3D" id="3.40.50.1820">
    <property type="entry name" value="alpha/beta hydrolase"/>
    <property type="match status" value="1"/>
</dbReference>
<reference evidence="2 3" key="1">
    <citation type="submission" date="2024-06" db="EMBL/GenBank/DDBJ databases">
        <title>The Natural Products Discovery Center: Release of the First 8490 Sequenced Strains for Exploring Actinobacteria Biosynthetic Diversity.</title>
        <authorList>
            <person name="Kalkreuter E."/>
            <person name="Kautsar S.A."/>
            <person name="Yang D."/>
            <person name="Bader C.D."/>
            <person name="Teijaro C.N."/>
            <person name="Fluegel L."/>
            <person name="Davis C.M."/>
            <person name="Simpson J.R."/>
            <person name="Lauterbach L."/>
            <person name="Steele A.D."/>
            <person name="Gui C."/>
            <person name="Meng S."/>
            <person name="Li G."/>
            <person name="Viehrig K."/>
            <person name="Ye F."/>
            <person name="Su P."/>
            <person name="Kiefer A.F."/>
            <person name="Nichols A."/>
            <person name="Cepeda A.J."/>
            <person name="Yan W."/>
            <person name="Fan B."/>
            <person name="Jiang Y."/>
            <person name="Adhikari A."/>
            <person name="Zheng C.-J."/>
            <person name="Schuster L."/>
            <person name="Cowan T.M."/>
            <person name="Smanski M.J."/>
            <person name="Chevrette M.G."/>
            <person name="De Carvalho L.P.S."/>
            <person name="Shen B."/>
        </authorList>
    </citation>
    <scope>NUCLEOTIDE SEQUENCE [LARGE SCALE GENOMIC DNA]</scope>
    <source>
        <strain evidence="2 3">NPDC033843</strain>
    </source>
</reference>
<dbReference type="GO" id="GO:0016787">
    <property type="term" value="F:hydrolase activity"/>
    <property type="evidence" value="ECO:0007669"/>
    <property type="project" value="UniProtKB-KW"/>
</dbReference>
<dbReference type="InterPro" id="IPR029058">
    <property type="entry name" value="AB_hydrolase_fold"/>
</dbReference>
<dbReference type="SUPFAM" id="SSF53474">
    <property type="entry name" value="alpha/beta-Hydrolases"/>
    <property type="match status" value="1"/>
</dbReference>
<dbReference type="Proteomes" id="UP001550739">
    <property type="component" value="Unassembled WGS sequence"/>
</dbReference>
<protein>
    <submittedName>
        <fullName evidence="2">Alpha/beta fold hydrolase</fullName>
    </submittedName>
</protein>
<accession>A0ABV2ZL21</accession>
<dbReference type="Pfam" id="PF05057">
    <property type="entry name" value="DUF676"/>
    <property type="match status" value="1"/>
</dbReference>
<organism evidence="2 3">
    <name type="scientific">Streptomyces sp. 900129855</name>
    <dbReference type="NCBI Taxonomy" id="3155129"/>
    <lineage>
        <taxon>Bacteria</taxon>
        <taxon>Bacillati</taxon>
        <taxon>Actinomycetota</taxon>
        <taxon>Actinomycetes</taxon>
        <taxon>Kitasatosporales</taxon>
        <taxon>Streptomycetaceae</taxon>
        <taxon>Streptomyces</taxon>
    </lineage>
</organism>
<keyword evidence="2" id="KW-0378">Hydrolase</keyword>
<evidence type="ECO:0000313" key="2">
    <source>
        <dbReference type="EMBL" id="MEU3783251.1"/>
    </source>
</evidence>
<comment type="caution">
    <text evidence="2">The sequence shown here is derived from an EMBL/GenBank/DDBJ whole genome shotgun (WGS) entry which is preliminary data.</text>
</comment>
<dbReference type="InterPro" id="IPR007751">
    <property type="entry name" value="DUF676_lipase-like"/>
</dbReference>